<dbReference type="EMBL" id="UZVY01000001">
    <property type="protein sequence ID" value="VDR42143.1"/>
    <property type="molecule type" value="Genomic_DNA"/>
</dbReference>
<sequence>MSSKKKKILIPILGTIAALAVVTPIVVVSAAKTKRKDFKKQEKATTYDIFPKLDYNNYYRFIKIDDNGKEYIDENVVPLIVKDVLEKMNTSFDGKVSFDYKFVSKNHLELKFMYTGNNEEYYKTYTLRTKNVS</sequence>
<organism evidence="2 3">
    <name type="scientific">Mycoplasmopsis caviae</name>
    <dbReference type="NCBI Taxonomy" id="55603"/>
    <lineage>
        <taxon>Bacteria</taxon>
        <taxon>Bacillati</taxon>
        <taxon>Mycoplasmatota</taxon>
        <taxon>Mycoplasmoidales</taxon>
        <taxon>Metamycoplasmataceae</taxon>
        <taxon>Mycoplasmopsis</taxon>
    </lineage>
</organism>
<accession>A0A3P8MFA5</accession>
<proteinExistence type="predicted"/>
<keyword evidence="4" id="KW-1185">Reference proteome</keyword>
<protein>
    <submittedName>
        <fullName evidence="2">Membrane protein</fullName>
    </submittedName>
</protein>
<gene>
    <name evidence="2" type="ORF">NCTC10126_00643</name>
    <name evidence="1" type="ORF">NPA07_04455</name>
</gene>
<reference evidence="1" key="2">
    <citation type="submission" date="2022-07" db="EMBL/GenBank/DDBJ databases">
        <title>Complete genome of Mycoplasma caviae type strain G122.</title>
        <authorList>
            <person name="Spergser J."/>
        </authorList>
    </citation>
    <scope>NUCLEOTIDE SEQUENCE</scope>
    <source>
        <strain evidence="1">G122</strain>
    </source>
</reference>
<dbReference type="Proteomes" id="UP001058569">
    <property type="component" value="Chromosome"/>
</dbReference>
<reference evidence="2 3" key="1">
    <citation type="submission" date="2018-12" db="EMBL/GenBank/DDBJ databases">
        <authorList>
            <consortium name="Pathogen Informatics"/>
        </authorList>
    </citation>
    <scope>NUCLEOTIDE SEQUENCE [LARGE SCALE GENOMIC DNA]</scope>
    <source>
        <strain evidence="2 3">NCTC10126</strain>
    </source>
</reference>
<evidence type="ECO:0000313" key="2">
    <source>
        <dbReference type="EMBL" id="VDR42143.1"/>
    </source>
</evidence>
<dbReference type="RefSeq" id="WP_126118359.1">
    <property type="nucleotide sequence ID" value="NZ_CP101806.1"/>
</dbReference>
<evidence type="ECO:0000313" key="3">
    <source>
        <dbReference type="Proteomes" id="UP000280036"/>
    </source>
</evidence>
<evidence type="ECO:0000313" key="1">
    <source>
        <dbReference type="EMBL" id="UUD35030.1"/>
    </source>
</evidence>
<dbReference type="Proteomes" id="UP000280036">
    <property type="component" value="Unassembled WGS sequence"/>
</dbReference>
<name>A0A3P8MFA5_9BACT</name>
<dbReference type="NCBIfam" id="NF045957">
    <property type="entry name" value="MHO_1590_dom"/>
    <property type="match status" value="1"/>
</dbReference>
<dbReference type="EMBL" id="CP101806">
    <property type="protein sequence ID" value="UUD35030.1"/>
    <property type="molecule type" value="Genomic_DNA"/>
</dbReference>
<dbReference type="OrthoDB" id="398246at2"/>
<dbReference type="AlphaFoldDB" id="A0A3P8MFA5"/>
<evidence type="ECO:0000313" key="4">
    <source>
        <dbReference type="Proteomes" id="UP001058569"/>
    </source>
</evidence>